<evidence type="ECO:0000256" key="1">
    <source>
        <dbReference type="ARBA" id="ARBA00022679"/>
    </source>
</evidence>
<dbReference type="Proteomes" id="UP000019109">
    <property type="component" value="Unassembled WGS sequence"/>
</dbReference>
<feature type="active site" description="Proton acceptor" evidence="3">
    <location>
        <position position="93"/>
    </location>
</feature>
<dbReference type="GO" id="GO:0016740">
    <property type="term" value="F:transferase activity"/>
    <property type="evidence" value="ECO:0007669"/>
    <property type="project" value="UniProtKB-KW"/>
</dbReference>
<evidence type="ECO:0000256" key="3">
    <source>
        <dbReference type="PIRSR" id="PIRSR620019-1"/>
    </source>
</evidence>
<dbReference type="PANTHER" id="PTHR43300">
    <property type="entry name" value="ACETYLTRANSFERASE"/>
    <property type="match status" value="1"/>
</dbReference>
<dbReference type="AlphaFoldDB" id="W4V1X7"/>
<dbReference type="InterPro" id="IPR050179">
    <property type="entry name" value="Trans_hexapeptide_repeat"/>
</dbReference>
<reference evidence="5" key="1">
    <citation type="journal article" date="2014" name="Genome Announc.">
        <title>Draft Genome Sequence of Clostridium straminisolvens Strain JCM 21531T, Isolated from a Cellulose-Degrading Bacterial Community.</title>
        <authorList>
            <person name="Yuki M."/>
            <person name="Oshima K."/>
            <person name="Suda W."/>
            <person name="Sakamoto M."/>
            <person name="Kitamura K."/>
            <person name="Iida T."/>
            <person name="Hattori M."/>
            <person name="Ohkuma M."/>
        </authorList>
    </citation>
    <scope>NUCLEOTIDE SEQUENCE [LARGE SCALE GENOMIC DNA]</scope>
    <source>
        <strain evidence="5">JCM 21531</strain>
    </source>
</reference>
<keyword evidence="2" id="KW-0677">Repeat</keyword>
<dbReference type="Pfam" id="PF14602">
    <property type="entry name" value="Hexapep_2"/>
    <property type="match status" value="1"/>
</dbReference>
<feature type="site" description="Increases basicity of active site His" evidence="3">
    <location>
        <position position="94"/>
    </location>
</feature>
<dbReference type="PANTHER" id="PTHR43300:SF7">
    <property type="entry name" value="UDP-N-ACETYLBACILLOSAMINE N-ACETYLTRANSFERASE"/>
    <property type="match status" value="1"/>
</dbReference>
<dbReference type="CDD" id="cd03360">
    <property type="entry name" value="LbH_AT_putative"/>
    <property type="match status" value="1"/>
</dbReference>
<dbReference type="STRING" id="1294263.JCM21531_579"/>
<accession>W4V1X7</accession>
<evidence type="ECO:0000313" key="6">
    <source>
        <dbReference type="Proteomes" id="UP000019109"/>
    </source>
</evidence>
<organism evidence="5 6">
    <name type="scientific">Acetivibrio straminisolvens JCM 21531</name>
    <dbReference type="NCBI Taxonomy" id="1294263"/>
    <lineage>
        <taxon>Bacteria</taxon>
        <taxon>Bacillati</taxon>
        <taxon>Bacillota</taxon>
        <taxon>Clostridia</taxon>
        <taxon>Eubacteriales</taxon>
        <taxon>Oscillospiraceae</taxon>
        <taxon>Acetivibrio</taxon>
    </lineage>
</organism>
<dbReference type="InterPro" id="IPR018357">
    <property type="entry name" value="Hexapep_transf_CS"/>
</dbReference>
<feature type="binding site" evidence="4">
    <location>
        <position position="102"/>
    </location>
    <ligand>
        <name>acetyl-CoA</name>
        <dbReference type="ChEBI" id="CHEBI:57288"/>
    </ligand>
</feature>
<comment type="caution">
    <text evidence="5">The sequence shown here is derived from an EMBL/GenBank/DDBJ whole genome shotgun (WGS) entry which is preliminary data.</text>
</comment>
<dbReference type="PROSITE" id="PS00101">
    <property type="entry name" value="HEXAPEP_TRANSFERASES"/>
    <property type="match status" value="1"/>
</dbReference>
<protein>
    <submittedName>
        <fullName evidence="5">4-amino-6-deoxy-N-Acetyl-D-hexosaminyl-acetyltrasferase</fullName>
    </submittedName>
</protein>
<evidence type="ECO:0000313" key="5">
    <source>
        <dbReference type="EMBL" id="GAE87226.1"/>
    </source>
</evidence>
<dbReference type="InterPro" id="IPR001451">
    <property type="entry name" value="Hexapep"/>
</dbReference>
<dbReference type="InterPro" id="IPR020019">
    <property type="entry name" value="AcTrfase_PglD-like"/>
</dbReference>
<dbReference type="Gene3D" id="2.160.10.10">
    <property type="entry name" value="Hexapeptide repeat proteins"/>
    <property type="match status" value="1"/>
</dbReference>
<dbReference type="InterPro" id="IPR011004">
    <property type="entry name" value="Trimer_LpxA-like_sf"/>
</dbReference>
<evidence type="ECO:0000256" key="2">
    <source>
        <dbReference type="ARBA" id="ARBA00022737"/>
    </source>
</evidence>
<dbReference type="SUPFAM" id="SSF51161">
    <property type="entry name" value="Trimeric LpxA-like enzymes"/>
    <property type="match status" value="1"/>
</dbReference>
<keyword evidence="6" id="KW-1185">Reference proteome</keyword>
<name>W4V1X7_9FIRM</name>
<dbReference type="Pfam" id="PF00132">
    <property type="entry name" value="Hexapep"/>
    <property type="match status" value="1"/>
</dbReference>
<proteinExistence type="predicted"/>
<feature type="binding site" evidence="4">
    <location>
        <position position="26"/>
    </location>
    <ligand>
        <name>substrate</name>
    </ligand>
</feature>
<dbReference type="NCBIfam" id="TIGR03570">
    <property type="entry name" value="NeuD_NnaD"/>
    <property type="match status" value="1"/>
</dbReference>
<keyword evidence="1" id="KW-0808">Transferase</keyword>
<sequence length="166" mass="17575">MGYDKDLPSLYKDGYRHAFVAVGSIGNPSVRINIFNTLCEMGFAIPNIVDTSAKVSKYAQIDKGVFIGKQAIVNAGAVIRQGAIINSGAIVEHDCEIGEFVHIAPGTVLCGGVKIGEHSHIGSNSIVKQGILIGSNCIIGMGSVVTKEIRDSVMAYGNPCREVKKL</sequence>
<dbReference type="EMBL" id="BAVR01000005">
    <property type="protein sequence ID" value="GAE87226.1"/>
    <property type="molecule type" value="Genomic_DNA"/>
</dbReference>
<evidence type="ECO:0000256" key="4">
    <source>
        <dbReference type="PIRSR" id="PIRSR620019-2"/>
    </source>
</evidence>
<gene>
    <name evidence="5" type="ORF">JCM21531_579</name>
</gene>